<dbReference type="GO" id="GO:0032259">
    <property type="term" value="P:methylation"/>
    <property type="evidence" value="ECO:0007669"/>
    <property type="project" value="UniProtKB-KW"/>
</dbReference>
<dbReference type="SUPFAM" id="SSF46767">
    <property type="entry name" value="Methylated DNA-protein cysteine methyltransferase, C-terminal domain"/>
    <property type="match status" value="1"/>
</dbReference>
<comment type="catalytic activity">
    <reaction evidence="8 9">
        <text>a 6-O-methyl-2'-deoxyguanosine in DNA + L-cysteinyl-[protein] = S-methyl-L-cysteinyl-[protein] + a 2'-deoxyguanosine in DNA</text>
        <dbReference type="Rhea" id="RHEA:24000"/>
        <dbReference type="Rhea" id="RHEA-COMP:10131"/>
        <dbReference type="Rhea" id="RHEA-COMP:10132"/>
        <dbReference type="Rhea" id="RHEA-COMP:11367"/>
        <dbReference type="Rhea" id="RHEA-COMP:11368"/>
        <dbReference type="ChEBI" id="CHEBI:29950"/>
        <dbReference type="ChEBI" id="CHEBI:82612"/>
        <dbReference type="ChEBI" id="CHEBI:85445"/>
        <dbReference type="ChEBI" id="CHEBI:85448"/>
        <dbReference type="EC" id="2.1.1.63"/>
    </reaction>
</comment>
<keyword evidence="4 9" id="KW-0489">Methyltransferase</keyword>
<dbReference type="EC" id="2.1.1.63" evidence="9"/>
<keyword evidence="6 9" id="KW-0227">DNA damage</keyword>
<comment type="function">
    <text evidence="9">Involved in the cellular defense against the biological effects of O6-methylguanine (O6-MeG) and O4-methylthymine (O4-MeT) in DNA. Repairs the methylated nucleobase in DNA by stoichiometrically transferring the methyl group to a cysteine residue in the enzyme. This is a suicide reaction: the enzyme is irreversibly inactivated.</text>
</comment>
<dbReference type="FunFam" id="1.10.10.10:FF:000214">
    <property type="entry name" value="Methylated-DNA--protein-cysteine methyltransferase"/>
    <property type="match status" value="1"/>
</dbReference>
<evidence type="ECO:0000259" key="10">
    <source>
        <dbReference type="Pfam" id="PF01035"/>
    </source>
</evidence>
<comment type="similarity">
    <text evidence="2 9">Belongs to the MGMT family.</text>
</comment>
<dbReference type="Proteomes" id="UP000468901">
    <property type="component" value="Unassembled WGS sequence"/>
</dbReference>
<name>A0A6N6VN68_9HYPH</name>
<comment type="subcellular location">
    <subcellularLocation>
        <location evidence="9">Cytoplasm</location>
    </subcellularLocation>
</comment>
<dbReference type="SUPFAM" id="SSF53155">
    <property type="entry name" value="Methylated DNA-protein cysteine methyltransferase domain"/>
    <property type="match status" value="1"/>
</dbReference>
<proteinExistence type="inferred from homology"/>
<evidence type="ECO:0000259" key="11">
    <source>
        <dbReference type="Pfam" id="PF02870"/>
    </source>
</evidence>
<dbReference type="NCBIfam" id="TIGR00589">
    <property type="entry name" value="ogt"/>
    <property type="match status" value="1"/>
</dbReference>
<organism evidence="12 13">
    <name type="scientific">Parvibaculum sedimenti</name>
    <dbReference type="NCBI Taxonomy" id="2608632"/>
    <lineage>
        <taxon>Bacteria</taxon>
        <taxon>Pseudomonadati</taxon>
        <taxon>Pseudomonadota</taxon>
        <taxon>Alphaproteobacteria</taxon>
        <taxon>Hyphomicrobiales</taxon>
        <taxon>Parvibaculaceae</taxon>
        <taxon>Parvibaculum</taxon>
    </lineage>
</organism>
<evidence type="ECO:0000256" key="6">
    <source>
        <dbReference type="ARBA" id="ARBA00022763"/>
    </source>
</evidence>
<evidence type="ECO:0000313" key="12">
    <source>
        <dbReference type="EMBL" id="KAB7742667.1"/>
    </source>
</evidence>
<dbReference type="CDD" id="cd06445">
    <property type="entry name" value="ATase"/>
    <property type="match status" value="1"/>
</dbReference>
<evidence type="ECO:0000256" key="1">
    <source>
        <dbReference type="ARBA" id="ARBA00001286"/>
    </source>
</evidence>
<dbReference type="PROSITE" id="PS00374">
    <property type="entry name" value="MGMT"/>
    <property type="match status" value="1"/>
</dbReference>
<dbReference type="RefSeq" id="WP_152214221.1">
    <property type="nucleotide sequence ID" value="NZ_JBAQYD010000113.1"/>
</dbReference>
<protein>
    <recommendedName>
        <fullName evidence="9">Methylated-DNA--protein-cysteine methyltransferase</fullName>
        <ecNumber evidence="9">2.1.1.63</ecNumber>
    </recommendedName>
    <alternativeName>
        <fullName evidence="9">6-O-methylguanine-DNA methyltransferase</fullName>
        <shortName evidence="9">MGMT</shortName>
    </alternativeName>
    <alternativeName>
        <fullName evidence="9">O-6-methylguanine-DNA-alkyltransferase</fullName>
    </alternativeName>
</protein>
<dbReference type="Gene3D" id="1.10.10.10">
    <property type="entry name" value="Winged helix-like DNA-binding domain superfamily/Winged helix DNA-binding domain"/>
    <property type="match status" value="1"/>
</dbReference>
<sequence length="172" mass="18496">MKQRTESELAVTSLKTPIGILRLAASEDGLVAVVFPEEKKKREFADMRGCDAAQAHLDAAVKALNEYFAGKRKDFSDLKLAPKGTEFQLGVWKALRKIPFGATKSYADIARMIGNPKAMRAVGLANGKNPIPIIVPCHRVIGANGTLTGFGGGLPTKKWLLTHEGVTTPALL</sequence>
<dbReference type="GO" id="GO:0003908">
    <property type="term" value="F:methylated-DNA-[protein]-cysteine S-methyltransferase activity"/>
    <property type="evidence" value="ECO:0007669"/>
    <property type="project" value="UniProtKB-UniRule"/>
</dbReference>
<evidence type="ECO:0000256" key="9">
    <source>
        <dbReference type="HAMAP-Rule" id="MF_00772"/>
    </source>
</evidence>
<dbReference type="InterPro" id="IPR023546">
    <property type="entry name" value="MGMT"/>
</dbReference>
<dbReference type="GO" id="GO:0006307">
    <property type="term" value="P:DNA alkylation repair"/>
    <property type="evidence" value="ECO:0007669"/>
    <property type="project" value="UniProtKB-UniRule"/>
</dbReference>
<keyword evidence="7 9" id="KW-0234">DNA repair</keyword>
<dbReference type="AlphaFoldDB" id="A0A6N6VN68"/>
<dbReference type="GO" id="GO:0005737">
    <property type="term" value="C:cytoplasm"/>
    <property type="evidence" value="ECO:0007669"/>
    <property type="project" value="UniProtKB-SubCell"/>
</dbReference>
<evidence type="ECO:0000313" key="13">
    <source>
        <dbReference type="Proteomes" id="UP000468901"/>
    </source>
</evidence>
<evidence type="ECO:0000256" key="2">
    <source>
        <dbReference type="ARBA" id="ARBA00008711"/>
    </source>
</evidence>
<keyword evidence="13" id="KW-1185">Reference proteome</keyword>
<dbReference type="PANTHER" id="PTHR10815">
    <property type="entry name" value="METHYLATED-DNA--PROTEIN-CYSTEINE METHYLTRANSFERASE"/>
    <property type="match status" value="1"/>
</dbReference>
<comment type="caution">
    <text evidence="12">The sequence shown here is derived from an EMBL/GenBank/DDBJ whole genome shotgun (WGS) entry which is preliminary data.</text>
</comment>
<feature type="domain" description="Methylguanine DNA methyltransferase ribonuclease-like" evidence="11">
    <location>
        <begin position="12"/>
        <end position="81"/>
    </location>
</feature>
<comment type="miscellaneous">
    <text evidence="9">This enzyme catalyzes only one turnover and therefore is not strictly catalytic. According to one definition, an enzyme is a biocatalyst that acts repeatedly and over many reaction cycles.</text>
</comment>
<dbReference type="InterPro" id="IPR014048">
    <property type="entry name" value="MethylDNA_cys_MeTrfase_DNA-bd"/>
</dbReference>
<evidence type="ECO:0000256" key="3">
    <source>
        <dbReference type="ARBA" id="ARBA00022490"/>
    </source>
</evidence>
<evidence type="ECO:0000256" key="7">
    <source>
        <dbReference type="ARBA" id="ARBA00023204"/>
    </source>
</evidence>
<dbReference type="InterPro" id="IPR036631">
    <property type="entry name" value="MGMT_N_sf"/>
</dbReference>
<dbReference type="InterPro" id="IPR036388">
    <property type="entry name" value="WH-like_DNA-bd_sf"/>
</dbReference>
<dbReference type="InterPro" id="IPR036217">
    <property type="entry name" value="MethylDNA_cys_MeTrfase_DNAb"/>
</dbReference>
<dbReference type="Pfam" id="PF02870">
    <property type="entry name" value="Methyltransf_1N"/>
    <property type="match status" value="1"/>
</dbReference>
<keyword evidence="3 9" id="KW-0963">Cytoplasm</keyword>
<accession>A0A6N6VN68</accession>
<comment type="catalytic activity">
    <reaction evidence="1 9">
        <text>a 4-O-methyl-thymidine in DNA + L-cysteinyl-[protein] = a thymidine in DNA + S-methyl-L-cysteinyl-[protein]</text>
        <dbReference type="Rhea" id="RHEA:53428"/>
        <dbReference type="Rhea" id="RHEA-COMP:10131"/>
        <dbReference type="Rhea" id="RHEA-COMP:10132"/>
        <dbReference type="Rhea" id="RHEA-COMP:13555"/>
        <dbReference type="Rhea" id="RHEA-COMP:13556"/>
        <dbReference type="ChEBI" id="CHEBI:29950"/>
        <dbReference type="ChEBI" id="CHEBI:82612"/>
        <dbReference type="ChEBI" id="CHEBI:137386"/>
        <dbReference type="ChEBI" id="CHEBI:137387"/>
        <dbReference type="EC" id="2.1.1.63"/>
    </reaction>
</comment>
<dbReference type="HAMAP" id="MF_00772">
    <property type="entry name" value="OGT"/>
    <property type="match status" value="1"/>
</dbReference>
<keyword evidence="5 9" id="KW-0808">Transferase</keyword>
<dbReference type="InterPro" id="IPR001497">
    <property type="entry name" value="MethylDNA_cys_MeTrfase_AS"/>
</dbReference>
<evidence type="ECO:0000256" key="4">
    <source>
        <dbReference type="ARBA" id="ARBA00022603"/>
    </source>
</evidence>
<feature type="active site" description="Nucleophile; methyl group acceptor" evidence="9">
    <location>
        <position position="137"/>
    </location>
</feature>
<dbReference type="Gene3D" id="3.30.160.70">
    <property type="entry name" value="Methylated DNA-protein cysteine methyltransferase domain"/>
    <property type="match status" value="1"/>
</dbReference>
<dbReference type="InterPro" id="IPR008332">
    <property type="entry name" value="MethylG_MeTrfase_N"/>
</dbReference>
<reference evidence="12 13" key="1">
    <citation type="submission" date="2019-09" db="EMBL/GenBank/DDBJ databases">
        <title>Parvibaculum sedimenti sp. nov., isolated from sediment.</title>
        <authorList>
            <person name="Wang Y."/>
        </authorList>
    </citation>
    <scope>NUCLEOTIDE SEQUENCE [LARGE SCALE GENOMIC DNA]</scope>
    <source>
        <strain evidence="12 13">HXT-9</strain>
    </source>
</reference>
<dbReference type="Pfam" id="PF01035">
    <property type="entry name" value="DNA_binding_1"/>
    <property type="match status" value="1"/>
</dbReference>
<feature type="domain" description="Methylated-DNA-[protein]-cysteine S-methyltransferase DNA binding" evidence="10">
    <location>
        <begin position="86"/>
        <end position="166"/>
    </location>
</feature>
<dbReference type="EMBL" id="WESC01000001">
    <property type="protein sequence ID" value="KAB7742667.1"/>
    <property type="molecule type" value="Genomic_DNA"/>
</dbReference>
<evidence type="ECO:0000256" key="8">
    <source>
        <dbReference type="ARBA" id="ARBA00049348"/>
    </source>
</evidence>
<evidence type="ECO:0000256" key="5">
    <source>
        <dbReference type="ARBA" id="ARBA00022679"/>
    </source>
</evidence>
<gene>
    <name evidence="12" type="ORF">F2P47_00595</name>
</gene>
<dbReference type="PANTHER" id="PTHR10815:SF5">
    <property type="entry name" value="METHYLATED-DNA--PROTEIN-CYSTEINE METHYLTRANSFERASE"/>
    <property type="match status" value="1"/>
</dbReference>